<proteinExistence type="predicted"/>
<dbReference type="Gene3D" id="2.40.50.100">
    <property type="match status" value="1"/>
</dbReference>
<dbReference type="KEGG" id="ccro:CMC5_066530"/>
<evidence type="ECO:0000256" key="5">
    <source>
        <dbReference type="SAM" id="Phobius"/>
    </source>
</evidence>
<dbReference type="AlphaFoldDB" id="A0A0K1EP42"/>
<dbReference type="InterPro" id="IPR058625">
    <property type="entry name" value="MdtA-like_BSH"/>
</dbReference>
<feature type="domain" description="Multidrug resistance protein MdtA-like barrel-sandwich hybrid" evidence="6">
    <location>
        <begin position="60"/>
        <end position="276"/>
    </location>
</feature>
<dbReference type="PANTHER" id="PTHR30386">
    <property type="entry name" value="MEMBRANE FUSION SUBUNIT OF EMRAB-TOLC MULTIDRUG EFFLUX PUMP"/>
    <property type="match status" value="1"/>
</dbReference>
<dbReference type="Proteomes" id="UP000067626">
    <property type="component" value="Chromosome"/>
</dbReference>
<organism evidence="7 8">
    <name type="scientific">Chondromyces crocatus</name>
    <dbReference type="NCBI Taxonomy" id="52"/>
    <lineage>
        <taxon>Bacteria</taxon>
        <taxon>Pseudomonadati</taxon>
        <taxon>Myxococcota</taxon>
        <taxon>Polyangia</taxon>
        <taxon>Polyangiales</taxon>
        <taxon>Polyangiaceae</taxon>
        <taxon>Chondromyces</taxon>
    </lineage>
</organism>
<dbReference type="InterPro" id="IPR050739">
    <property type="entry name" value="MFP"/>
</dbReference>
<reference evidence="7 8" key="1">
    <citation type="submission" date="2015-07" db="EMBL/GenBank/DDBJ databases">
        <title>Genome analysis of myxobacterium Chondromyces crocatus Cm c5 reveals a high potential for natural compound synthesis and the genetic basis for the loss of fruiting body formation.</title>
        <authorList>
            <person name="Zaburannyi N."/>
            <person name="Bunk B."/>
            <person name="Maier J."/>
            <person name="Overmann J."/>
            <person name="Mueller R."/>
        </authorList>
    </citation>
    <scope>NUCLEOTIDE SEQUENCE [LARGE SCALE GENOMIC DNA]</scope>
    <source>
        <strain evidence="7 8">Cm c5</strain>
    </source>
</reference>
<accession>A0A0K1EP42</accession>
<dbReference type="Gene3D" id="1.10.287.470">
    <property type="entry name" value="Helix hairpin bin"/>
    <property type="match status" value="1"/>
</dbReference>
<evidence type="ECO:0000256" key="2">
    <source>
        <dbReference type="ARBA" id="ARBA00022692"/>
    </source>
</evidence>
<protein>
    <submittedName>
        <fullName evidence="7">Secretion protein HlyD</fullName>
    </submittedName>
</protein>
<keyword evidence="8" id="KW-1185">Reference proteome</keyword>
<dbReference type="STRING" id="52.CMC5_066530"/>
<dbReference type="GO" id="GO:0016020">
    <property type="term" value="C:membrane"/>
    <property type="evidence" value="ECO:0007669"/>
    <property type="project" value="UniProtKB-SubCell"/>
</dbReference>
<sequence length="377" mass="41267">MFHRALQALESDSFRTTLIVSVIGGALIAAWSCWLFCGSLPVYAVSTQARIEVVPAPFPVQSPVRGRLTALHVDIGDEVTVGTLLFELDSVTEQLELKTAERRLAALHLELAPLRRKAGAVADAATRQREAARFSGLQAEARLEEVKAAEGYLESNTRSVMALAQQGAVAELERRRATSELEQVIASRRSSQLEVVRKGLETRVGHADRQAALAEIEHEIATREGLCAELEVRIEALQHEIARRTFRAPVDGRVGDLARLQLGAWVEAGDRMAAIVPPGSYQILAEFEPDTALGRIRPGLPSRVHLEGFPWTQFGRVEGHVVRTSSEVRDGRIRVALSIEHVNPVIPLQHGLPGVAEILVESSSPAEQILRALSRYP</sequence>
<evidence type="ECO:0000256" key="4">
    <source>
        <dbReference type="ARBA" id="ARBA00023136"/>
    </source>
</evidence>
<comment type="subcellular location">
    <subcellularLocation>
        <location evidence="1">Membrane</location>
        <topology evidence="1">Single-pass membrane protein</topology>
    </subcellularLocation>
</comment>
<keyword evidence="2 5" id="KW-0812">Transmembrane</keyword>
<dbReference type="OrthoDB" id="5378500at2"/>
<dbReference type="RefSeq" id="WP_050434061.1">
    <property type="nucleotide sequence ID" value="NZ_CP012159.1"/>
</dbReference>
<keyword evidence="3 5" id="KW-1133">Transmembrane helix</keyword>
<dbReference type="EMBL" id="CP012159">
    <property type="protein sequence ID" value="AKT42427.1"/>
    <property type="molecule type" value="Genomic_DNA"/>
</dbReference>
<evidence type="ECO:0000256" key="1">
    <source>
        <dbReference type="ARBA" id="ARBA00004167"/>
    </source>
</evidence>
<feature type="transmembrane region" description="Helical" evidence="5">
    <location>
        <begin position="20"/>
        <end position="44"/>
    </location>
</feature>
<dbReference type="Pfam" id="PF25917">
    <property type="entry name" value="BSH_RND"/>
    <property type="match status" value="1"/>
</dbReference>
<evidence type="ECO:0000256" key="3">
    <source>
        <dbReference type="ARBA" id="ARBA00022989"/>
    </source>
</evidence>
<gene>
    <name evidence="7" type="primary">hlyD</name>
    <name evidence="7" type="ORF">CMC5_066530</name>
</gene>
<evidence type="ECO:0000313" key="7">
    <source>
        <dbReference type="EMBL" id="AKT42427.1"/>
    </source>
</evidence>
<dbReference type="PANTHER" id="PTHR30386:SF26">
    <property type="entry name" value="TRANSPORT PROTEIN COMB"/>
    <property type="match status" value="1"/>
</dbReference>
<name>A0A0K1EP42_CHOCO</name>
<evidence type="ECO:0000313" key="8">
    <source>
        <dbReference type="Proteomes" id="UP000067626"/>
    </source>
</evidence>
<evidence type="ECO:0000259" key="6">
    <source>
        <dbReference type="Pfam" id="PF25917"/>
    </source>
</evidence>
<keyword evidence="4 5" id="KW-0472">Membrane</keyword>
<dbReference type="PRINTS" id="PR01490">
    <property type="entry name" value="RTXTOXIND"/>
</dbReference>